<keyword evidence="1" id="KW-0418">Kinase</keyword>
<dbReference type="Proteomes" id="UP000790709">
    <property type="component" value="Unassembled WGS sequence"/>
</dbReference>
<sequence length="504" mass="54409">MSATTIVSSPGKVLAAGGYLVLDRAYSGVVISTSSRFYAVIESGDGASCGANEIVVRSPQFNLAEWRYEVTFVDGRVRVEQLETSKAPKTNKFVHLALQHTLTLALEIHGGDPAVLEKDLSHGLDIAVVGDNDFYSQRAKLESLGLPNTLASLSQIPPFSHNDVQLSEVHKTGMGSSAALITSLVSALLLRFSVISPSDFAETGSADRRLAHNAAQFVHCLAQGKVGSGFDVAAAVFGSQLYTRFDPAVLQPLMNDDASESRALAPILSSPAWNYRVEPFCLPPLTRLVLADVDAGSDTPSFIGQVLKWRKENPEAASTLWASINQSNQSLAKRLLYLSQAHASHPADYESAVRRISDLPPSEWQQHRKDPNLSLPAQVILQVFYLVYEHAQAIRQHMRSMGKGANVHIEPPEQTALLDACMSQAGVICGGVPGAGGYDAIWLLVCEVPGTPEEQRPLHRVERVWSTVKDLSVSPLAAVESTAHGARIEQLDAIRGLREAIARG</sequence>
<keyword evidence="2" id="KW-1185">Reference proteome</keyword>
<name>A0ACB8BDZ0_9AGAM</name>
<evidence type="ECO:0000313" key="2">
    <source>
        <dbReference type="Proteomes" id="UP000790709"/>
    </source>
</evidence>
<reference evidence="1" key="1">
    <citation type="journal article" date="2021" name="New Phytol.">
        <title>Evolutionary innovations through gain and loss of genes in the ectomycorrhizal Boletales.</title>
        <authorList>
            <person name="Wu G."/>
            <person name="Miyauchi S."/>
            <person name="Morin E."/>
            <person name="Kuo A."/>
            <person name="Drula E."/>
            <person name="Varga T."/>
            <person name="Kohler A."/>
            <person name="Feng B."/>
            <person name="Cao Y."/>
            <person name="Lipzen A."/>
            <person name="Daum C."/>
            <person name="Hundley H."/>
            <person name="Pangilinan J."/>
            <person name="Johnson J."/>
            <person name="Barry K."/>
            <person name="LaButti K."/>
            <person name="Ng V."/>
            <person name="Ahrendt S."/>
            <person name="Min B."/>
            <person name="Choi I.G."/>
            <person name="Park H."/>
            <person name="Plett J.M."/>
            <person name="Magnuson J."/>
            <person name="Spatafora J.W."/>
            <person name="Nagy L.G."/>
            <person name="Henrissat B."/>
            <person name="Grigoriev I.V."/>
            <person name="Yang Z.L."/>
            <person name="Xu J."/>
            <person name="Martin F.M."/>
        </authorList>
    </citation>
    <scope>NUCLEOTIDE SEQUENCE</scope>
    <source>
        <strain evidence="1">KUC20120723A-06</strain>
    </source>
</reference>
<protein>
    <submittedName>
        <fullName evidence="1">Phosphomevalonate kinase</fullName>
    </submittedName>
</protein>
<accession>A0ACB8BDZ0</accession>
<evidence type="ECO:0000313" key="1">
    <source>
        <dbReference type="EMBL" id="KAH7923401.1"/>
    </source>
</evidence>
<organism evidence="1 2">
    <name type="scientific">Leucogyrophana mollusca</name>
    <dbReference type="NCBI Taxonomy" id="85980"/>
    <lineage>
        <taxon>Eukaryota</taxon>
        <taxon>Fungi</taxon>
        <taxon>Dikarya</taxon>
        <taxon>Basidiomycota</taxon>
        <taxon>Agaricomycotina</taxon>
        <taxon>Agaricomycetes</taxon>
        <taxon>Agaricomycetidae</taxon>
        <taxon>Boletales</taxon>
        <taxon>Boletales incertae sedis</taxon>
        <taxon>Leucogyrophana</taxon>
    </lineage>
</organism>
<gene>
    <name evidence="1" type="ORF">BV22DRAFT_1036327</name>
</gene>
<comment type="caution">
    <text evidence="1">The sequence shown here is derived from an EMBL/GenBank/DDBJ whole genome shotgun (WGS) entry which is preliminary data.</text>
</comment>
<dbReference type="EMBL" id="MU266453">
    <property type="protein sequence ID" value="KAH7923401.1"/>
    <property type="molecule type" value="Genomic_DNA"/>
</dbReference>
<proteinExistence type="predicted"/>
<keyword evidence="1" id="KW-0808">Transferase</keyword>